<dbReference type="AlphaFoldDB" id="A0A5B7J6Q4"/>
<organism evidence="1 2">
    <name type="scientific">Portunus trituberculatus</name>
    <name type="common">Swimming crab</name>
    <name type="synonym">Neptunus trituberculatus</name>
    <dbReference type="NCBI Taxonomy" id="210409"/>
    <lineage>
        <taxon>Eukaryota</taxon>
        <taxon>Metazoa</taxon>
        <taxon>Ecdysozoa</taxon>
        <taxon>Arthropoda</taxon>
        <taxon>Crustacea</taxon>
        <taxon>Multicrustacea</taxon>
        <taxon>Malacostraca</taxon>
        <taxon>Eumalacostraca</taxon>
        <taxon>Eucarida</taxon>
        <taxon>Decapoda</taxon>
        <taxon>Pleocyemata</taxon>
        <taxon>Brachyura</taxon>
        <taxon>Eubrachyura</taxon>
        <taxon>Portunoidea</taxon>
        <taxon>Portunidae</taxon>
        <taxon>Portuninae</taxon>
        <taxon>Portunus</taxon>
    </lineage>
</organism>
<evidence type="ECO:0000313" key="2">
    <source>
        <dbReference type="Proteomes" id="UP000324222"/>
    </source>
</evidence>
<gene>
    <name evidence="1" type="ORF">E2C01_083038</name>
</gene>
<accession>A0A5B7J6Q4</accession>
<dbReference type="Proteomes" id="UP000324222">
    <property type="component" value="Unassembled WGS sequence"/>
</dbReference>
<reference evidence="1 2" key="1">
    <citation type="submission" date="2019-05" db="EMBL/GenBank/DDBJ databases">
        <title>Another draft genome of Portunus trituberculatus and its Hox gene families provides insights of decapod evolution.</title>
        <authorList>
            <person name="Jeong J.-H."/>
            <person name="Song I."/>
            <person name="Kim S."/>
            <person name="Choi T."/>
            <person name="Kim D."/>
            <person name="Ryu S."/>
            <person name="Kim W."/>
        </authorList>
    </citation>
    <scope>NUCLEOTIDE SEQUENCE [LARGE SCALE GENOMIC DNA]</scope>
    <source>
        <tissue evidence="1">Muscle</tissue>
    </source>
</reference>
<name>A0A5B7J6Q4_PORTR</name>
<dbReference type="EMBL" id="VSRR010076803">
    <property type="protein sequence ID" value="MPC88144.1"/>
    <property type="molecule type" value="Genomic_DNA"/>
</dbReference>
<comment type="caution">
    <text evidence="1">The sequence shown here is derived from an EMBL/GenBank/DDBJ whole genome shotgun (WGS) entry which is preliminary data.</text>
</comment>
<sequence>MLTCCSRSAGQAQLNGPLQVSLLHTPSFLHVCPVAKTQTPPLNNISLFFCS</sequence>
<evidence type="ECO:0000313" key="1">
    <source>
        <dbReference type="EMBL" id="MPC88144.1"/>
    </source>
</evidence>
<protein>
    <submittedName>
        <fullName evidence="1">Uncharacterized protein</fullName>
    </submittedName>
</protein>
<keyword evidence="2" id="KW-1185">Reference proteome</keyword>
<proteinExistence type="predicted"/>